<keyword evidence="7" id="KW-1185">Reference proteome</keyword>
<accession>A0A974NVG3</accession>
<proteinExistence type="predicted"/>
<keyword evidence="2 4" id="KW-0238">DNA-binding</keyword>
<dbReference type="Pfam" id="PF00440">
    <property type="entry name" value="TetR_N"/>
    <property type="match status" value="1"/>
</dbReference>
<reference evidence="7" key="1">
    <citation type="submission" date="2020-09" db="EMBL/GenBank/DDBJ databases">
        <title>Sphingomonas sp., a new species isolated from pork steak.</title>
        <authorList>
            <person name="Heidler von Heilborn D."/>
        </authorList>
    </citation>
    <scope>NUCLEOTIDE SEQUENCE [LARGE SCALE GENOMIC DNA]</scope>
</reference>
<feature type="domain" description="HTH tetR-type" evidence="5">
    <location>
        <begin position="1"/>
        <end position="56"/>
    </location>
</feature>
<dbReference type="InterPro" id="IPR023772">
    <property type="entry name" value="DNA-bd_HTH_TetR-type_CS"/>
</dbReference>
<dbReference type="InterPro" id="IPR009057">
    <property type="entry name" value="Homeodomain-like_sf"/>
</dbReference>
<evidence type="ECO:0000313" key="6">
    <source>
        <dbReference type="EMBL" id="QQV77610.1"/>
    </source>
</evidence>
<protein>
    <submittedName>
        <fullName evidence="6">Helix-turn-helix transcriptional regulator</fullName>
    </submittedName>
</protein>
<dbReference type="InterPro" id="IPR001647">
    <property type="entry name" value="HTH_TetR"/>
</dbReference>
<evidence type="ECO:0000313" key="7">
    <source>
        <dbReference type="Proteomes" id="UP000595894"/>
    </source>
</evidence>
<evidence type="ECO:0000256" key="3">
    <source>
        <dbReference type="ARBA" id="ARBA00023163"/>
    </source>
</evidence>
<dbReference type="GO" id="GO:0000976">
    <property type="term" value="F:transcription cis-regulatory region binding"/>
    <property type="evidence" value="ECO:0007669"/>
    <property type="project" value="TreeGrafter"/>
</dbReference>
<dbReference type="RefSeq" id="WP_202094248.1">
    <property type="nucleotide sequence ID" value="NZ_CP061035.1"/>
</dbReference>
<dbReference type="GO" id="GO:0003700">
    <property type="term" value="F:DNA-binding transcription factor activity"/>
    <property type="evidence" value="ECO:0007669"/>
    <property type="project" value="TreeGrafter"/>
</dbReference>
<evidence type="ECO:0000256" key="4">
    <source>
        <dbReference type="PROSITE-ProRule" id="PRU00335"/>
    </source>
</evidence>
<dbReference type="PROSITE" id="PS50977">
    <property type="entry name" value="HTH_TETR_2"/>
    <property type="match status" value="1"/>
</dbReference>
<feature type="DNA-binding region" description="H-T-H motif" evidence="4">
    <location>
        <begin position="19"/>
        <end position="38"/>
    </location>
</feature>
<evidence type="ECO:0000256" key="2">
    <source>
        <dbReference type="ARBA" id="ARBA00023125"/>
    </source>
</evidence>
<dbReference type="EMBL" id="CP061035">
    <property type="protein sequence ID" value="QQV77610.1"/>
    <property type="molecule type" value="Genomic_DNA"/>
</dbReference>
<dbReference type="Gene3D" id="1.10.357.10">
    <property type="entry name" value="Tetracycline Repressor, domain 2"/>
    <property type="match status" value="1"/>
</dbReference>
<dbReference type="KEGG" id="sari:H5J25_02045"/>
<dbReference type="SUPFAM" id="SSF46689">
    <property type="entry name" value="Homeodomain-like"/>
    <property type="match status" value="1"/>
</dbReference>
<dbReference type="InterPro" id="IPR050109">
    <property type="entry name" value="HTH-type_TetR-like_transc_reg"/>
</dbReference>
<evidence type="ECO:0000256" key="1">
    <source>
        <dbReference type="ARBA" id="ARBA00023015"/>
    </source>
</evidence>
<dbReference type="PANTHER" id="PTHR30055">
    <property type="entry name" value="HTH-TYPE TRANSCRIPTIONAL REGULATOR RUTR"/>
    <property type="match status" value="1"/>
</dbReference>
<sequence>MNIVNAARRCFAERGIAVSVEEICIEAGISKGAFYGYFASKDAAIEAIAGDHRGAFDGLAEIRQVDALADRLYAYAHDGDPRSTRLELEAWAYSLQQPALRAILQENIQHMRAALSRNSAVLSKVSKHSGKSLPPIALVIQIFATGLVASMALGVDKQGADQEDSMREALNYMLDALLKDQFDAGNVQPVQIAEREERP</sequence>
<dbReference type="PRINTS" id="PR00455">
    <property type="entry name" value="HTHTETR"/>
</dbReference>
<keyword evidence="1" id="KW-0805">Transcription regulation</keyword>
<evidence type="ECO:0000259" key="5">
    <source>
        <dbReference type="PROSITE" id="PS50977"/>
    </source>
</evidence>
<keyword evidence="3" id="KW-0804">Transcription</keyword>
<organism evidence="6 7">
    <name type="scientific">Sphingomonas aliaeris</name>
    <dbReference type="NCBI Taxonomy" id="2759526"/>
    <lineage>
        <taxon>Bacteria</taxon>
        <taxon>Pseudomonadati</taxon>
        <taxon>Pseudomonadota</taxon>
        <taxon>Alphaproteobacteria</taxon>
        <taxon>Sphingomonadales</taxon>
        <taxon>Sphingomonadaceae</taxon>
        <taxon>Sphingomonas</taxon>
    </lineage>
</organism>
<dbReference type="PANTHER" id="PTHR30055:SF234">
    <property type="entry name" value="HTH-TYPE TRANSCRIPTIONAL REGULATOR BETI"/>
    <property type="match status" value="1"/>
</dbReference>
<dbReference type="PROSITE" id="PS01081">
    <property type="entry name" value="HTH_TETR_1"/>
    <property type="match status" value="1"/>
</dbReference>
<dbReference type="Proteomes" id="UP000595894">
    <property type="component" value="Chromosome"/>
</dbReference>
<dbReference type="AlphaFoldDB" id="A0A974NVG3"/>
<name>A0A974NVG3_9SPHN</name>
<gene>
    <name evidence="6" type="ORF">H5J25_02045</name>
</gene>